<proteinExistence type="predicted"/>
<dbReference type="AlphaFoldDB" id="A0A645EUS2"/>
<accession>A0A645EUS2</accession>
<evidence type="ECO:0000313" key="1">
    <source>
        <dbReference type="EMBL" id="MPN04244.1"/>
    </source>
</evidence>
<evidence type="ECO:0008006" key="2">
    <source>
        <dbReference type="Google" id="ProtNLM"/>
    </source>
</evidence>
<protein>
    <recommendedName>
        <fullName evidence="2">SGNH hydrolase-type esterase domain-containing protein</fullName>
    </recommendedName>
</protein>
<name>A0A645EUS2_9ZZZZ</name>
<dbReference type="InterPro" id="IPR036514">
    <property type="entry name" value="SGNH_hydro_sf"/>
</dbReference>
<comment type="caution">
    <text evidence="1">The sequence shown here is derived from an EMBL/GenBank/DDBJ whole genome shotgun (WGS) entry which is preliminary data.</text>
</comment>
<gene>
    <name evidence="1" type="ORF">SDC9_151480</name>
</gene>
<dbReference type="EMBL" id="VSSQ01050169">
    <property type="protein sequence ID" value="MPN04244.1"/>
    <property type="molecule type" value="Genomic_DNA"/>
</dbReference>
<reference evidence="1" key="1">
    <citation type="submission" date="2019-08" db="EMBL/GenBank/DDBJ databases">
        <authorList>
            <person name="Kucharzyk K."/>
            <person name="Murdoch R.W."/>
            <person name="Higgins S."/>
            <person name="Loffler F."/>
        </authorList>
    </citation>
    <scope>NUCLEOTIDE SEQUENCE</scope>
</reference>
<sequence>MFLWARDTLGADHTVVYHEYNRTTGGYAAARTLSSKGPTVDVWNASYLSATAAKDTADLGKLYPQPTDIVILNLGHQDDQATFDADVTTLWQAVSAKQTPLGLVILQNPETATTGLQETRMKNLARTADRLGLPTVDVMKAFTDASVPLTELVIGARPTQQGAQLWAGTVTSALQ</sequence>
<dbReference type="Gene3D" id="3.40.50.1110">
    <property type="entry name" value="SGNH hydrolase"/>
    <property type="match status" value="1"/>
</dbReference>
<dbReference type="SUPFAM" id="SSF52266">
    <property type="entry name" value="SGNH hydrolase"/>
    <property type="match status" value="1"/>
</dbReference>
<organism evidence="1">
    <name type="scientific">bioreactor metagenome</name>
    <dbReference type="NCBI Taxonomy" id="1076179"/>
    <lineage>
        <taxon>unclassified sequences</taxon>
        <taxon>metagenomes</taxon>
        <taxon>ecological metagenomes</taxon>
    </lineage>
</organism>